<evidence type="ECO:0000313" key="2">
    <source>
        <dbReference type="EMBL" id="SHI88904.1"/>
    </source>
</evidence>
<organism evidence="2 3">
    <name type="scientific">Bacteroides stercorirosoris</name>
    <dbReference type="NCBI Taxonomy" id="871324"/>
    <lineage>
        <taxon>Bacteria</taxon>
        <taxon>Pseudomonadati</taxon>
        <taxon>Bacteroidota</taxon>
        <taxon>Bacteroidia</taxon>
        <taxon>Bacteroidales</taxon>
        <taxon>Bacteroidaceae</taxon>
        <taxon>Bacteroides</taxon>
    </lineage>
</organism>
<dbReference type="GeneID" id="92712022"/>
<evidence type="ECO:0000256" key="1">
    <source>
        <dbReference type="SAM" id="MobiDB-lite"/>
    </source>
</evidence>
<evidence type="ECO:0000313" key="3">
    <source>
        <dbReference type="Proteomes" id="UP000184192"/>
    </source>
</evidence>
<dbReference type="InterPro" id="IPR008969">
    <property type="entry name" value="CarboxyPept-like_regulatory"/>
</dbReference>
<dbReference type="PROSITE" id="PS51257">
    <property type="entry name" value="PROKAR_LIPOPROTEIN"/>
    <property type="match status" value="1"/>
</dbReference>
<dbReference type="AlphaFoldDB" id="A0A1M6ETR6"/>
<dbReference type="Proteomes" id="UP000184192">
    <property type="component" value="Unassembled WGS sequence"/>
</dbReference>
<reference evidence="3" key="1">
    <citation type="submission" date="2016-11" db="EMBL/GenBank/DDBJ databases">
        <authorList>
            <person name="Varghese N."/>
            <person name="Submissions S."/>
        </authorList>
    </citation>
    <scope>NUCLEOTIDE SEQUENCE [LARGE SCALE GENOMIC DNA]</scope>
    <source>
        <strain evidence="3">DSM 26884</strain>
    </source>
</reference>
<feature type="region of interest" description="Disordered" evidence="1">
    <location>
        <begin position="475"/>
        <end position="496"/>
    </location>
</feature>
<gene>
    <name evidence="2" type="ORF">SAMN05444350_11064</name>
</gene>
<accession>A0A1M6ETR6</accession>
<dbReference type="Gene3D" id="2.60.40.1120">
    <property type="entry name" value="Carboxypeptidase-like, regulatory domain"/>
    <property type="match status" value="1"/>
</dbReference>
<dbReference type="RefSeq" id="WP_073313474.1">
    <property type="nucleotide sequence ID" value="NZ_FQZN01000010.1"/>
</dbReference>
<name>A0A1M6ETR6_9BACE</name>
<dbReference type="EMBL" id="FQZN01000010">
    <property type="protein sequence ID" value="SHI88904.1"/>
    <property type="molecule type" value="Genomic_DNA"/>
</dbReference>
<dbReference type="eggNOG" id="ENOG502ZZZT">
    <property type="taxonomic scope" value="Bacteria"/>
</dbReference>
<proteinExistence type="predicted"/>
<protein>
    <submittedName>
        <fullName evidence="2">Uncharacterized protein</fullName>
    </submittedName>
</protein>
<keyword evidence="3" id="KW-1185">Reference proteome</keyword>
<sequence length="496" mass="53758">MKKKSFFNGYNAKLALAVVALSGALLTGCYKDDGLDVNGPAGEITLPEPVYTIAGNVLDAETLKPIAEAAVSGDATATVVNGGFSVDVKDPKSYNLTVKAAGYMDATVAVDVKKVNAGQSAVYTTLVAMQPKYDGKYTLNVVDSELGALAAADWKVTTLAGEAVSSPYEGGQTYLITITKEGYVVKYVTVELPKTRTDVEKVINVTLTKQVIGKVKIYGELSLNGQLYNAKSIKLKNSKGNLLGVDEGYTYNFEVPATEFEVVTRAVSETKTATFTFEIVDQNNVKMSFNKTFTIKVTPDGSIEEGDSEVEAPIEFKVNVEPDDLGVVNAWDDVYVMTVDICNDSDREPLPFTFEYRDYTGAESVVAESDYVNKLYEAGLKSGELYESIVDLMTINEEKFTSTLKEGKQEVPVQKLLKTMKIVHKYAKVVYTLKDITVDGAVVSEFEKAYGAKNTLKEAAKTDFDVTDLYDISHSHGHGHGHGDNQNAGGGMVEAE</sequence>
<dbReference type="SUPFAM" id="SSF49464">
    <property type="entry name" value="Carboxypeptidase regulatory domain-like"/>
    <property type="match status" value="1"/>
</dbReference>